<evidence type="ECO:0000313" key="3">
    <source>
        <dbReference type="EMBL" id="OGM15228.1"/>
    </source>
</evidence>
<dbReference type="InterPro" id="IPR017850">
    <property type="entry name" value="Alkaline_phosphatase_core_sf"/>
</dbReference>
<sequence length="502" mass="58134">MSIIRFKKIIKPFFILGCILLASYFAGSFILRQIKKQNPLCKDCNIVWISLDTLSAKHLPCYGYPRNTAPNLCKFAQENIRFANAYSNSFWTLPSSVSEFTGLYPETHKVITYNDVLNGNTPFLPQILQKNGYTTLFGVPLENPAIPVKNALNRGIDKYLNEYPWKNLFEEFKENVKAGKKTFLYVNDYSVHAPYLTEDRPKIYTSDNVPEIPHTFGDVLANPSEEFFEYLSVQIPQDIKSGRTESGKLKEFLEFIDRNKNNYPALKQYYQEVLDTDLATSLSSYIQWFNWNQKIDVNNKRHIEYIKALYDQRIHELDESAIEALISFINDESLKNNTILIISAEHGEEFAEHGEITHITIYNSNIRIPFIMYIPDMKKVVVSDSVQLTDLPPTILDIVGINEKYKFQGKSLVEVLKGNQLEDRQLIINGDGAKNKAIVWKNWKLILNSEKDTHKPLELYDISQDMEEQNNLLFSNFDIAEKMINDYKLSLEEWESNHDLPD</sequence>
<organism evidence="3 4">
    <name type="scientific">Candidatus Woesebacteria bacterium RBG_16_42_24</name>
    <dbReference type="NCBI Taxonomy" id="1802485"/>
    <lineage>
        <taxon>Bacteria</taxon>
        <taxon>Candidatus Woeseibacteriota</taxon>
    </lineage>
</organism>
<dbReference type="Gene3D" id="3.30.1120.10">
    <property type="match status" value="1"/>
</dbReference>
<evidence type="ECO:0000259" key="2">
    <source>
        <dbReference type="Pfam" id="PF00884"/>
    </source>
</evidence>
<dbReference type="Gene3D" id="3.40.720.10">
    <property type="entry name" value="Alkaline Phosphatase, subunit A"/>
    <property type="match status" value="1"/>
</dbReference>
<name>A0A1F7XLJ4_9BACT</name>
<gene>
    <name evidence="3" type="ORF">A2V97_01175</name>
</gene>
<dbReference type="Proteomes" id="UP000177382">
    <property type="component" value="Unassembled WGS sequence"/>
</dbReference>
<dbReference type="AlphaFoldDB" id="A0A1F7XLJ4"/>
<feature type="domain" description="Sulfatase N-terminal" evidence="2">
    <location>
        <begin position="45"/>
        <end position="401"/>
    </location>
</feature>
<dbReference type="PANTHER" id="PTHR43751">
    <property type="entry name" value="SULFATASE"/>
    <property type="match status" value="1"/>
</dbReference>
<dbReference type="InterPro" id="IPR000917">
    <property type="entry name" value="Sulfatase_N"/>
</dbReference>
<keyword evidence="1" id="KW-0472">Membrane</keyword>
<evidence type="ECO:0000313" key="4">
    <source>
        <dbReference type="Proteomes" id="UP000177382"/>
    </source>
</evidence>
<dbReference type="SUPFAM" id="SSF53649">
    <property type="entry name" value="Alkaline phosphatase-like"/>
    <property type="match status" value="1"/>
</dbReference>
<reference evidence="3 4" key="1">
    <citation type="journal article" date="2016" name="Nat. Commun.">
        <title>Thousands of microbial genomes shed light on interconnected biogeochemical processes in an aquifer system.</title>
        <authorList>
            <person name="Anantharaman K."/>
            <person name="Brown C.T."/>
            <person name="Hug L.A."/>
            <person name="Sharon I."/>
            <person name="Castelle C.J."/>
            <person name="Probst A.J."/>
            <person name="Thomas B.C."/>
            <person name="Singh A."/>
            <person name="Wilkins M.J."/>
            <person name="Karaoz U."/>
            <person name="Brodie E.L."/>
            <person name="Williams K.H."/>
            <person name="Hubbard S.S."/>
            <person name="Banfield J.F."/>
        </authorList>
    </citation>
    <scope>NUCLEOTIDE SEQUENCE [LARGE SCALE GENOMIC DNA]</scope>
</reference>
<feature type="transmembrane region" description="Helical" evidence="1">
    <location>
        <begin position="12"/>
        <end position="31"/>
    </location>
</feature>
<comment type="caution">
    <text evidence="3">The sequence shown here is derived from an EMBL/GenBank/DDBJ whole genome shotgun (WGS) entry which is preliminary data.</text>
</comment>
<keyword evidence="1" id="KW-0812">Transmembrane</keyword>
<evidence type="ECO:0000256" key="1">
    <source>
        <dbReference type="SAM" id="Phobius"/>
    </source>
</evidence>
<proteinExistence type="predicted"/>
<dbReference type="Pfam" id="PF00884">
    <property type="entry name" value="Sulfatase"/>
    <property type="match status" value="1"/>
</dbReference>
<dbReference type="InterPro" id="IPR052701">
    <property type="entry name" value="GAG_Ulvan_Degrading_Sulfatases"/>
</dbReference>
<accession>A0A1F7XLJ4</accession>
<dbReference type="EMBL" id="MGFX01000006">
    <property type="protein sequence ID" value="OGM15228.1"/>
    <property type="molecule type" value="Genomic_DNA"/>
</dbReference>
<keyword evidence="1" id="KW-1133">Transmembrane helix</keyword>
<protein>
    <recommendedName>
        <fullName evidence="2">Sulfatase N-terminal domain-containing protein</fullName>
    </recommendedName>
</protein>
<dbReference type="STRING" id="1802485.A2V97_01175"/>
<dbReference type="CDD" id="cd16148">
    <property type="entry name" value="sulfatase_like"/>
    <property type="match status" value="1"/>
</dbReference>
<dbReference type="PANTHER" id="PTHR43751:SF3">
    <property type="entry name" value="SULFATASE N-TERMINAL DOMAIN-CONTAINING PROTEIN"/>
    <property type="match status" value="1"/>
</dbReference>